<dbReference type="InterPro" id="IPR036412">
    <property type="entry name" value="HAD-like_sf"/>
</dbReference>
<dbReference type="InterPro" id="IPR006439">
    <property type="entry name" value="HAD-SF_hydro_IA"/>
</dbReference>
<dbReference type="NCBIfam" id="TIGR01428">
    <property type="entry name" value="HAD_type_II"/>
    <property type="match status" value="1"/>
</dbReference>
<evidence type="ECO:0000256" key="2">
    <source>
        <dbReference type="ARBA" id="ARBA00022801"/>
    </source>
</evidence>
<dbReference type="Gene3D" id="3.40.50.1000">
    <property type="entry name" value="HAD superfamily/HAD-like"/>
    <property type="match status" value="1"/>
</dbReference>
<name>A0ABS7QMF7_9ACTN</name>
<dbReference type="SUPFAM" id="SSF56784">
    <property type="entry name" value="HAD-like"/>
    <property type="match status" value="1"/>
</dbReference>
<evidence type="ECO:0000313" key="3">
    <source>
        <dbReference type="EMBL" id="MBY8883052.1"/>
    </source>
</evidence>
<evidence type="ECO:0000256" key="1">
    <source>
        <dbReference type="ARBA" id="ARBA00008106"/>
    </source>
</evidence>
<reference evidence="3 4" key="1">
    <citation type="submission" date="2021-08" db="EMBL/GenBank/DDBJ databases">
        <title>WGS of actinomycetes from Thailand.</title>
        <authorList>
            <person name="Thawai C."/>
        </authorList>
    </citation>
    <scope>NUCLEOTIDE SEQUENCE [LARGE SCALE GENOMIC DNA]</scope>
    <source>
        <strain evidence="3 4">PLK6-54</strain>
    </source>
</reference>
<dbReference type="SFLD" id="SFLDG01129">
    <property type="entry name" value="C1.5:_HAD__Beta-PGM__Phosphata"/>
    <property type="match status" value="1"/>
</dbReference>
<dbReference type="SFLD" id="SFLDS00003">
    <property type="entry name" value="Haloacid_Dehalogenase"/>
    <property type="match status" value="1"/>
</dbReference>
<keyword evidence="4" id="KW-1185">Reference proteome</keyword>
<dbReference type="EMBL" id="JAINZZ010000104">
    <property type="protein sequence ID" value="MBY8883052.1"/>
    <property type="molecule type" value="Genomic_DNA"/>
</dbReference>
<dbReference type="Gene3D" id="1.10.150.240">
    <property type="entry name" value="Putative phosphatase, domain 2"/>
    <property type="match status" value="1"/>
</dbReference>
<dbReference type="PANTHER" id="PTHR43316">
    <property type="entry name" value="HYDROLASE, HALOACID DELAHOGENASE-RELATED"/>
    <property type="match status" value="1"/>
</dbReference>
<proteinExistence type="inferred from homology"/>
<dbReference type="RefSeq" id="WP_222969894.1">
    <property type="nucleotide sequence ID" value="NZ_JAINZZ010000104.1"/>
</dbReference>
<dbReference type="Pfam" id="PF00702">
    <property type="entry name" value="Hydrolase"/>
    <property type="match status" value="1"/>
</dbReference>
<accession>A0ABS7QMF7</accession>
<dbReference type="InterPro" id="IPR023198">
    <property type="entry name" value="PGP-like_dom2"/>
</dbReference>
<dbReference type="InterPro" id="IPR051540">
    <property type="entry name" value="S-2-haloacid_dehalogenase"/>
</dbReference>
<sequence>MAPAPRLLLFDVNETLSDLSSLAPRFAEGGAPPELLPVWFAGVLRDGFALTATGATADFATLARDGLRALLESTDGWRGDSAQAAERVLSGLTSVRVHPDAAEGLPVLHAAGYRLATLTNGSAATTEAVLGSAGLLDLFEAHLDVGTPGSWKPAAASYRYACQELDSPPERTVLVSVHPWDLHGARRAGLGTAWIHRGSDRYPTAMDRADHEARTLVLLAGSLCP</sequence>
<dbReference type="PRINTS" id="PR00413">
    <property type="entry name" value="HADHALOGNASE"/>
</dbReference>
<evidence type="ECO:0000313" key="4">
    <source>
        <dbReference type="Proteomes" id="UP000778578"/>
    </source>
</evidence>
<dbReference type="Proteomes" id="UP000778578">
    <property type="component" value="Unassembled WGS sequence"/>
</dbReference>
<dbReference type="CDD" id="cd02588">
    <property type="entry name" value="HAD_L2-DEX"/>
    <property type="match status" value="1"/>
</dbReference>
<comment type="caution">
    <text evidence="3">The sequence shown here is derived from an EMBL/GenBank/DDBJ whole genome shotgun (WGS) entry which is preliminary data.</text>
</comment>
<comment type="similarity">
    <text evidence="1">Belongs to the HAD-like hydrolase superfamily. S-2-haloalkanoic acid dehalogenase family.</text>
</comment>
<dbReference type="InterPro" id="IPR006328">
    <property type="entry name" value="2-HAD"/>
</dbReference>
<organism evidence="3 4">
    <name type="scientific">Actinacidiphila acidipaludis</name>
    <dbReference type="NCBI Taxonomy" id="2873382"/>
    <lineage>
        <taxon>Bacteria</taxon>
        <taxon>Bacillati</taxon>
        <taxon>Actinomycetota</taxon>
        <taxon>Actinomycetes</taxon>
        <taxon>Kitasatosporales</taxon>
        <taxon>Streptomycetaceae</taxon>
        <taxon>Actinacidiphila</taxon>
    </lineage>
</organism>
<keyword evidence="2" id="KW-0378">Hydrolase</keyword>
<dbReference type="InterPro" id="IPR023214">
    <property type="entry name" value="HAD_sf"/>
</dbReference>
<dbReference type="PANTHER" id="PTHR43316:SF3">
    <property type="entry name" value="HALOACID DEHALOGENASE, TYPE II (AFU_ORTHOLOGUE AFUA_2G07750)-RELATED"/>
    <property type="match status" value="1"/>
</dbReference>
<gene>
    <name evidence="3" type="ORF">K7862_36275</name>
</gene>
<protein>
    <submittedName>
        <fullName evidence="3">Haloacid dehalogenase type II</fullName>
    </submittedName>
</protein>